<protein>
    <recommendedName>
        <fullName evidence="5">SHSP domain-containing protein</fullName>
    </recommendedName>
</protein>
<comment type="caution">
    <text evidence="6">The sequence shown here is derived from an EMBL/GenBank/DDBJ whole genome shotgun (WGS) entry which is preliminary data.</text>
</comment>
<dbReference type="PANTHER" id="PTHR47062">
    <property type="match status" value="1"/>
</dbReference>
<comment type="similarity">
    <text evidence="2 3">Belongs to the small heat shock protein (HSP20) family.</text>
</comment>
<dbReference type="Gene3D" id="2.60.40.790">
    <property type="match status" value="1"/>
</dbReference>
<dbReference type="PROSITE" id="PS01031">
    <property type="entry name" value="SHSP"/>
    <property type="match status" value="1"/>
</dbReference>
<accession>A0A5A7MNX6</accession>
<dbReference type="RefSeq" id="WP_150000059.1">
    <property type="nucleotide sequence ID" value="NZ_BKCL01000003.1"/>
</dbReference>
<evidence type="ECO:0000313" key="6">
    <source>
        <dbReference type="EMBL" id="GEQ97621.1"/>
    </source>
</evidence>
<dbReference type="AlphaFoldDB" id="A0A5A7MNX6"/>
<evidence type="ECO:0000259" key="5">
    <source>
        <dbReference type="PROSITE" id="PS01031"/>
    </source>
</evidence>
<evidence type="ECO:0000256" key="3">
    <source>
        <dbReference type="RuleBase" id="RU003616"/>
    </source>
</evidence>
<dbReference type="PANTHER" id="PTHR47062:SF1">
    <property type="entry name" value="SMALL HEAT SHOCK PROTEIN IBPA"/>
    <property type="match status" value="1"/>
</dbReference>
<feature type="domain" description="SHSP" evidence="5">
    <location>
        <begin position="27"/>
        <end position="136"/>
    </location>
</feature>
<dbReference type="Pfam" id="PF00011">
    <property type="entry name" value="HSP20"/>
    <property type="match status" value="1"/>
</dbReference>
<feature type="compositionally biased region" description="Polar residues" evidence="4">
    <location>
        <begin position="150"/>
        <end position="159"/>
    </location>
</feature>
<evidence type="ECO:0000256" key="4">
    <source>
        <dbReference type="SAM" id="MobiDB-lite"/>
    </source>
</evidence>
<dbReference type="Proteomes" id="UP000322084">
    <property type="component" value="Unassembled WGS sequence"/>
</dbReference>
<reference evidence="6 7" key="1">
    <citation type="submission" date="2019-09" db="EMBL/GenBank/DDBJ databases">
        <title>NBRP : Genome information of microbial organism related human and environment.</title>
        <authorList>
            <person name="Hattori M."/>
            <person name="Oshima K."/>
            <person name="Inaba H."/>
            <person name="Suda W."/>
            <person name="Sakamoto M."/>
            <person name="Iino T."/>
            <person name="Kitahara M."/>
            <person name="Oshida Y."/>
            <person name="Iida T."/>
            <person name="Kudo T."/>
            <person name="Itoh T."/>
            <person name="Ohkuma M."/>
        </authorList>
    </citation>
    <scope>NUCLEOTIDE SEQUENCE [LARGE SCALE GENOMIC DNA]</scope>
    <source>
        <strain evidence="6 7">Hi-2</strain>
    </source>
</reference>
<evidence type="ECO:0000256" key="2">
    <source>
        <dbReference type="PROSITE-ProRule" id="PRU00285"/>
    </source>
</evidence>
<dbReference type="InterPro" id="IPR002068">
    <property type="entry name" value="A-crystallin/Hsp20_dom"/>
</dbReference>
<evidence type="ECO:0000256" key="1">
    <source>
        <dbReference type="ARBA" id="ARBA00023016"/>
    </source>
</evidence>
<evidence type="ECO:0000313" key="7">
    <source>
        <dbReference type="Proteomes" id="UP000322084"/>
    </source>
</evidence>
<gene>
    <name evidence="6" type="ORF">JCM17844_12580</name>
</gene>
<name>A0A5A7MNX6_9PROT</name>
<dbReference type="SUPFAM" id="SSF49764">
    <property type="entry name" value="HSP20-like chaperones"/>
    <property type="match status" value="1"/>
</dbReference>
<sequence>MSRLSVFNSPLLLGFDHIEHMLDMAAKSGNGGYPPYNIEHLDDRTLRITLAVAGFAPEDLDVTVENNQLVIRGRQADEDTRTFLHRGIAARQFQRKFVLAQGMDVSGASIDNGLLNIDLIRPEPERIVKTIEIKPEPTRRRTVHHKTDGAPSTVSQEGG</sequence>
<keyword evidence="1" id="KW-0346">Stress response</keyword>
<dbReference type="InterPro" id="IPR008978">
    <property type="entry name" value="HSP20-like_chaperone"/>
</dbReference>
<organism evidence="6 7">
    <name type="scientific">Iodidimonas gelatinilytica</name>
    <dbReference type="NCBI Taxonomy" id="1236966"/>
    <lineage>
        <taxon>Bacteria</taxon>
        <taxon>Pseudomonadati</taxon>
        <taxon>Pseudomonadota</taxon>
        <taxon>Alphaproteobacteria</taxon>
        <taxon>Iodidimonadales</taxon>
        <taxon>Iodidimonadaceae</taxon>
        <taxon>Iodidimonas</taxon>
    </lineage>
</organism>
<dbReference type="EMBL" id="BKCL01000003">
    <property type="protein sequence ID" value="GEQ97621.1"/>
    <property type="molecule type" value="Genomic_DNA"/>
</dbReference>
<dbReference type="CDD" id="cd06470">
    <property type="entry name" value="ACD_IbpA-B_like"/>
    <property type="match status" value="1"/>
</dbReference>
<dbReference type="InterPro" id="IPR037913">
    <property type="entry name" value="ACD_IbpA/B"/>
</dbReference>
<proteinExistence type="inferred from homology"/>
<feature type="region of interest" description="Disordered" evidence="4">
    <location>
        <begin position="136"/>
        <end position="159"/>
    </location>
</feature>